<feature type="transmembrane region" description="Helical" evidence="24">
    <location>
        <begin position="61"/>
        <end position="80"/>
    </location>
</feature>
<keyword evidence="6" id="KW-0444">Lipid biosynthesis</keyword>
<evidence type="ECO:0000313" key="26">
    <source>
        <dbReference type="Proteomes" id="UP000014115"/>
    </source>
</evidence>
<dbReference type="GO" id="GO:0004143">
    <property type="term" value="F:ATP-dependent diacylglycerol kinase activity"/>
    <property type="evidence" value="ECO:0007669"/>
    <property type="project" value="UniProtKB-EC"/>
</dbReference>
<keyword evidence="15 24" id="KW-1133">Transmembrane helix</keyword>
<comment type="function">
    <text evidence="24">Catalyzes the ATP-dependent phosphorylation of sn-l,2-diacylglycerol (DAG) to phosphatidic acid. Involved in the recycling of diacylglycerol produced as a by-product during membrane-derived oligosaccharide (MDO) biosynthesis.</text>
</comment>
<dbReference type="Pfam" id="PF01219">
    <property type="entry name" value="DAGK_prokar"/>
    <property type="match status" value="1"/>
</dbReference>
<dbReference type="GO" id="GO:0005886">
    <property type="term" value="C:plasma membrane"/>
    <property type="evidence" value="ECO:0007669"/>
    <property type="project" value="UniProtKB-SubCell"/>
</dbReference>
<keyword evidence="17 24" id="KW-0472">Membrane</keyword>
<evidence type="ECO:0000256" key="9">
    <source>
        <dbReference type="ARBA" id="ARBA00022692"/>
    </source>
</evidence>
<feature type="binding site" evidence="22">
    <location>
        <position position="14"/>
    </location>
    <ligand>
        <name>ATP</name>
        <dbReference type="ChEBI" id="CHEBI:30616"/>
    </ligand>
</feature>
<keyword evidence="5" id="KW-1003">Cell membrane</keyword>
<evidence type="ECO:0000256" key="7">
    <source>
        <dbReference type="ARBA" id="ARBA00022519"/>
    </source>
</evidence>
<feature type="binding site" evidence="23">
    <location>
        <position position="33"/>
    </location>
    <ligand>
        <name>a divalent metal cation</name>
        <dbReference type="ChEBI" id="CHEBI:60240"/>
    </ligand>
</feature>
<comment type="subcellular location">
    <subcellularLocation>
        <location evidence="1 24">Cell inner membrane</location>
        <topology evidence="1 24">Multi-pass membrane protein</topology>
    </subcellularLocation>
</comment>
<dbReference type="CDD" id="cd14264">
    <property type="entry name" value="DAGK_IM"/>
    <property type="match status" value="1"/>
</dbReference>
<gene>
    <name evidence="25" type="ORF">A10D4_09849</name>
</gene>
<dbReference type="Gene3D" id="1.10.287.3610">
    <property type="match status" value="1"/>
</dbReference>
<keyword evidence="13 22" id="KW-0067">ATP-binding</keyword>
<evidence type="ECO:0000256" key="17">
    <source>
        <dbReference type="ARBA" id="ARBA00023136"/>
    </source>
</evidence>
<feature type="binding site" evidence="23">
    <location>
        <position position="81"/>
    </location>
    <ligand>
        <name>a divalent metal cation</name>
        <dbReference type="ChEBI" id="CHEBI:60240"/>
    </ligand>
</feature>
<keyword evidence="16 24" id="KW-0443">Lipid metabolism</keyword>
<keyword evidence="12 24" id="KW-0418">Kinase</keyword>
<keyword evidence="18" id="KW-0594">Phospholipid biosynthesis</keyword>
<feature type="binding site" evidence="21">
    <location>
        <position position="14"/>
    </location>
    <ligand>
        <name>substrate</name>
    </ligand>
</feature>
<evidence type="ECO:0000256" key="2">
    <source>
        <dbReference type="ARBA" id="ARBA00005967"/>
    </source>
</evidence>
<proteinExistence type="inferred from homology"/>
<dbReference type="EMBL" id="AMRG01000012">
    <property type="protein sequence ID" value="EKE82071.1"/>
    <property type="molecule type" value="Genomic_DNA"/>
</dbReference>
<name>K2JFH5_9GAMM</name>
<evidence type="ECO:0000256" key="23">
    <source>
        <dbReference type="PIRSR" id="PIRSR600829-4"/>
    </source>
</evidence>
<dbReference type="PANTHER" id="PTHR34299">
    <property type="entry name" value="DIACYLGLYCEROL KINASE"/>
    <property type="match status" value="1"/>
</dbReference>
<dbReference type="RefSeq" id="WP_008489268.1">
    <property type="nucleotide sequence ID" value="NZ_AMRG01000012.1"/>
</dbReference>
<dbReference type="eggNOG" id="COG0818">
    <property type="taxonomic scope" value="Bacteria"/>
</dbReference>
<evidence type="ECO:0000256" key="21">
    <source>
        <dbReference type="PIRSR" id="PIRSR600829-2"/>
    </source>
</evidence>
<dbReference type="STRING" id="740709.A10D4_09849"/>
<keyword evidence="19 24" id="KW-1208">Phospholipid metabolism</keyword>
<keyword evidence="8 24" id="KW-0808">Transferase</keyword>
<comment type="caution">
    <text evidence="25">The sequence shown here is derived from an EMBL/GenBank/DDBJ whole genome shotgun (WGS) entry which is preliminary data.</text>
</comment>
<dbReference type="EC" id="2.7.1.107" evidence="3 24"/>
<evidence type="ECO:0000256" key="14">
    <source>
        <dbReference type="ARBA" id="ARBA00022842"/>
    </source>
</evidence>
<evidence type="ECO:0000256" key="22">
    <source>
        <dbReference type="PIRSR" id="PIRSR600829-3"/>
    </source>
</evidence>
<evidence type="ECO:0000256" key="13">
    <source>
        <dbReference type="ARBA" id="ARBA00022840"/>
    </source>
</evidence>
<evidence type="ECO:0000256" key="19">
    <source>
        <dbReference type="ARBA" id="ARBA00023264"/>
    </source>
</evidence>
<keyword evidence="26" id="KW-1185">Reference proteome</keyword>
<comment type="cofactor">
    <cofactor evidence="23">
        <name>Mg(2+)</name>
        <dbReference type="ChEBI" id="CHEBI:18420"/>
    </cofactor>
    <text evidence="23">Mn(2+), Zn(2+), Cd(2+) and Co(2+) support activity to lesser extents.</text>
</comment>
<feature type="binding site" evidence="21">
    <location>
        <position position="74"/>
    </location>
    <ligand>
        <name>substrate</name>
    </ligand>
</feature>
<dbReference type="OrthoDB" id="9796011at2"/>
<evidence type="ECO:0000313" key="25">
    <source>
        <dbReference type="EMBL" id="EKE82071.1"/>
    </source>
</evidence>
<keyword evidence="11 22" id="KW-0547">Nucleotide-binding</keyword>
<organism evidence="25 26">
    <name type="scientific">Idiomarina xiamenensis 10-D-4</name>
    <dbReference type="NCBI Taxonomy" id="740709"/>
    <lineage>
        <taxon>Bacteria</taxon>
        <taxon>Pseudomonadati</taxon>
        <taxon>Pseudomonadota</taxon>
        <taxon>Gammaproteobacteria</taxon>
        <taxon>Alteromonadales</taxon>
        <taxon>Idiomarinaceae</taxon>
        <taxon>Idiomarina</taxon>
    </lineage>
</organism>
<dbReference type="InterPro" id="IPR000829">
    <property type="entry name" value="DAGK"/>
</dbReference>
<reference evidence="25 26" key="1">
    <citation type="journal article" date="2012" name="J. Bacteriol.">
        <title>Genome Sequence of Idiomarina xiamenensis Type Strain 10-D-4.</title>
        <authorList>
            <person name="Lai Q."/>
            <person name="Wang L."/>
            <person name="Wang W."/>
            <person name="Shao Z."/>
        </authorList>
    </citation>
    <scope>NUCLEOTIDE SEQUENCE [LARGE SCALE GENOMIC DNA]</scope>
    <source>
        <strain evidence="25 26">10-D-4</strain>
    </source>
</reference>
<evidence type="ECO:0000256" key="4">
    <source>
        <dbReference type="ARBA" id="ARBA00017575"/>
    </source>
</evidence>
<evidence type="ECO:0000256" key="5">
    <source>
        <dbReference type="ARBA" id="ARBA00022475"/>
    </source>
</evidence>
<keyword evidence="7 24" id="KW-0997">Cell inner membrane</keyword>
<comment type="similarity">
    <text evidence="2 24">Belongs to the bacterial diacylglycerol kinase family.</text>
</comment>
<dbReference type="GO" id="GO:0005524">
    <property type="term" value="F:ATP binding"/>
    <property type="evidence" value="ECO:0007669"/>
    <property type="project" value="UniProtKB-KW"/>
</dbReference>
<evidence type="ECO:0000256" key="1">
    <source>
        <dbReference type="ARBA" id="ARBA00004429"/>
    </source>
</evidence>
<feature type="binding site" evidence="22">
    <location>
        <position position="81"/>
    </location>
    <ligand>
        <name>ATP</name>
        <dbReference type="ChEBI" id="CHEBI:30616"/>
    </ligand>
</feature>
<dbReference type="PATRIC" id="fig|740709.3.peg.1992"/>
<evidence type="ECO:0000256" key="18">
    <source>
        <dbReference type="ARBA" id="ARBA00023209"/>
    </source>
</evidence>
<sequence length="127" mass="14172">MQFDNLNKPKGFIRLARAMGHSFRALRWLISHESAFRQELLLLVVTVVIVSLLGFSLYEQLAIICATLLVMFAEITNTAIEAAIDRIGLELHQLSGLAKDLASAGVFITILILCLVWLAVLYQNFIV</sequence>
<feature type="binding site" evidence="22">
    <location>
        <position position="33"/>
    </location>
    <ligand>
        <name>ATP</name>
        <dbReference type="ChEBI" id="CHEBI:30616"/>
    </ligand>
</feature>
<evidence type="ECO:0000256" key="24">
    <source>
        <dbReference type="RuleBase" id="RU363065"/>
    </source>
</evidence>
<feature type="binding site" evidence="22">
    <location>
        <begin position="90"/>
        <end position="92"/>
    </location>
    <ligand>
        <name>ATP</name>
        <dbReference type="ChEBI" id="CHEBI:30616"/>
    </ligand>
</feature>
<feature type="binding site" evidence="21">
    <location>
        <begin position="35"/>
        <end position="39"/>
    </location>
    <ligand>
        <name>substrate</name>
    </ligand>
</feature>
<protein>
    <recommendedName>
        <fullName evidence="4 24">Diacylglycerol kinase</fullName>
        <ecNumber evidence="3 24">2.7.1.107</ecNumber>
    </recommendedName>
</protein>
<dbReference type="PANTHER" id="PTHR34299:SF1">
    <property type="entry name" value="DIACYLGLYCEROL KINASE"/>
    <property type="match status" value="1"/>
</dbReference>
<feature type="transmembrane region" description="Helical" evidence="24">
    <location>
        <begin position="101"/>
        <end position="122"/>
    </location>
</feature>
<evidence type="ECO:0000256" key="3">
    <source>
        <dbReference type="ARBA" id="ARBA00012133"/>
    </source>
</evidence>
<feature type="binding site" evidence="21">
    <location>
        <position position="103"/>
    </location>
    <ligand>
        <name>substrate</name>
    </ligand>
</feature>
<feature type="transmembrane region" description="Helical" evidence="24">
    <location>
        <begin position="36"/>
        <end position="55"/>
    </location>
</feature>
<feature type="active site" description="Proton acceptor" evidence="20">
    <location>
        <position position="74"/>
    </location>
</feature>
<keyword evidence="9 24" id="KW-0812">Transmembrane</keyword>
<dbReference type="GO" id="GO:0046872">
    <property type="term" value="F:metal ion binding"/>
    <property type="evidence" value="ECO:0007669"/>
    <property type="project" value="UniProtKB-KW"/>
</dbReference>
<dbReference type="AlphaFoldDB" id="K2JFH5"/>
<evidence type="ECO:0000256" key="11">
    <source>
        <dbReference type="ARBA" id="ARBA00022741"/>
    </source>
</evidence>
<evidence type="ECO:0000256" key="16">
    <source>
        <dbReference type="ARBA" id="ARBA00023098"/>
    </source>
</evidence>
<evidence type="ECO:0000256" key="6">
    <source>
        <dbReference type="ARBA" id="ARBA00022516"/>
    </source>
</evidence>
<feature type="binding site" evidence="22">
    <location>
        <begin position="99"/>
        <end position="100"/>
    </location>
    <ligand>
        <name>ATP</name>
        <dbReference type="ChEBI" id="CHEBI:30616"/>
    </ligand>
</feature>
<dbReference type="GO" id="GO:0006654">
    <property type="term" value="P:phosphatidic acid biosynthetic process"/>
    <property type="evidence" value="ECO:0007669"/>
    <property type="project" value="InterPro"/>
</dbReference>
<evidence type="ECO:0000256" key="10">
    <source>
        <dbReference type="ARBA" id="ARBA00022723"/>
    </source>
</evidence>
<comment type="catalytic activity">
    <reaction evidence="24">
        <text>a 1,2-diacyl-sn-glycerol + ATP = a 1,2-diacyl-sn-glycero-3-phosphate + ADP + H(+)</text>
        <dbReference type="Rhea" id="RHEA:10272"/>
        <dbReference type="ChEBI" id="CHEBI:15378"/>
        <dbReference type="ChEBI" id="CHEBI:17815"/>
        <dbReference type="ChEBI" id="CHEBI:30616"/>
        <dbReference type="ChEBI" id="CHEBI:58608"/>
        <dbReference type="ChEBI" id="CHEBI:456216"/>
        <dbReference type="EC" id="2.7.1.107"/>
    </reaction>
</comment>
<keyword evidence="14 23" id="KW-0460">Magnesium</keyword>
<evidence type="ECO:0000256" key="12">
    <source>
        <dbReference type="ARBA" id="ARBA00022777"/>
    </source>
</evidence>
<dbReference type="Proteomes" id="UP000014115">
    <property type="component" value="Unassembled WGS sequence"/>
</dbReference>
<dbReference type="InterPro" id="IPR036945">
    <property type="entry name" value="DAGK_sf"/>
</dbReference>
<keyword evidence="10 23" id="KW-0479">Metal-binding</keyword>
<evidence type="ECO:0000256" key="20">
    <source>
        <dbReference type="PIRSR" id="PIRSR600829-1"/>
    </source>
</evidence>
<dbReference type="InterPro" id="IPR033718">
    <property type="entry name" value="DAGK_prok"/>
</dbReference>
<evidence type="ECO:0000256" key="15">
    <source>
        <dbReference type="ARBA" id="ARBA00022989"/>
    </source>
</evidence>
<evidence type="ECO:0000256" key="8">
    <source>
        <dbReference type="ARBA" id="ARBA00022679"/>
    </source>
</evidence>
<accession>K2JFH5</accession>